<evidence type="ECO:0000313" key="5">
    <source>
        <dbReference type="Proteomes" id="UP000533896"/>
    </source>
</evidence>
<dbReference type="Proteomes" id="UP000533896">
    <property type="component" value="Unassembled WGS sequence"/>
</dbReference>
<feature type="non-terminal residue" evidence="4">
    <location>
        <position position="1"/>
    </location>
</feature>
<organism evidence="4 5">
    <name type="scientific">Lophotis ruficrista</name>
    <dbReference type="NCBI Taxonomy" id="172689"/>
    <lineage>
        <taxon>Eukaryota</taxon>
        <taxon>Metazoa</taxon>
        <taxon>Chordata</taxon>
        <taxon>Craniata</taxon>
        <taxon>Vertebrata</taxon>
        <taxon>Euteleostomi</taxon>
        <taxon>Archelosauria</taxon>
        <taxon>Archosauria</taxon>
        <taxon>Dinosauria</taxon>
        <taxon>Saurischia</taxon>
        <taxon>Theropoda</taxon>
        <taxon>Coelurosauria</taxon>
        <taxon>Aves</taxon>
        <taxon>Neognathae</taxon>
        <taxon>Neoaves</taxon>
        <taxon>Otidimorphae</taxon>
        <taxon>Otidiformes</taxon>
        <taxon>Otididae</taxon>
        <taxon>Lophotis</taxon>
    </lineage>
</organism>
<dbReference type="PROSITE" id="PS00973">
    <property type="entry name" value="USP_2"/>
    <property type="match status" value="1"/>
</dbReference>
<dbReference type="GO" id="GO:0005634">
    <property type="term" value="C:nucleus"/>
    <property type="evidence" value="ECO:0007669"/>
    <property type="project" value="TreeGrafter"/>
</dbReference>
<dbReference type="GO" id="GO:0006508">
    <property type="term" value="P:proteolysis"/>
    <property type="evidence" value="ECO:0007669"/>
    <property type="project" value="UniProtKB-KW"/>
</dbReference>
<feature type="non-terminal residue" evidence="4">
    <location>
        <position position="425"/>
    </location>
</feature>
<keyword evidence="5" id="KW-1185">Reference proteome</keyword>
<dbReference type="OrthoDB" id="9071378at2759"/>
<dbReference type="Gene3D" id="3.90.70.10">
    <property type="entry name" value="Cysteine proteinases"/>
    <property type="match status" value="2"/>
</dbReference>
<dbReference type="FunFam" id="3.90.70.10:FF:000119">
    <property type="entry name" value="Ubiquitin specific peptidase 36"/>
    <property type="match status" value="1"/>
</dbReference>
<evidence type="ECO:0000313" key="4">
    <source>
        <dbReference type="EMBL" id="NXE16700.1"/>
    </source>
</evidence>
<evidence type="ECO:0000256" key="2">
    <source>
        <dbReference type="SAM" id="MobiDB-lite"/>
    </source>
</evidence>
<comment type="caution">
    <text evidence="4">The sequence shown here is derived from an EMBL/GenBank/DDBJ whole genome shotgun (WGS) entry which is preliminary data.</text>
</comment>
<dbReference type="PANTHER" id="PTHR24006:SF653">
    <property type="entry name" value="UBIQUITIN CARBOXYL-TERMINAL HYDROLASE 36"/>
    <property type="match status" value="1"/>
</dbReference>
<dbReference type="EMBL" id="VWYV01002608">
    <property type="protein sequence ID" value="NXE16700.1"/>
    <property type="molecule type" value="Genomic_DNA"/>
</dbReference>
<comment type="similarity">
    <text evidence="1">Belongs to the peptidase C19 family.</text>
</comment>
<dbReference type="GO" id="GO:0016579">
    <property type="term" value="P:protein deubiquitination"/>
    <property type="evidence" value="ECO:0007669"/>
    <property type="project" value="InterPro"/>
</dbReference>
<sequence length="425" mass="47017">LIGEKVMEALKPGQRGQDEDGELARLLTASAKKKLLQEPEFKPASHGSSGQPELRRGKLSRLNLQAKGTDCDGGPEQGAPSKQGSDCAPQDLGDGIPAPQEVLFPAGRLSMTWERVYPVGAGLDNLGNTCFLNSTLQCLTYTPPLASYLLSKEHSQTCQQKGFCMMCVMENHTIQAFANSGNAIKPVSFIRHLKHIAQHICFGRQEDAHEFLRYTVDAMQQACLNGCTKLDRQTQATTMVHQIFGGYLRSRVECSVCKGVSDTYDPFLDLALEIEVVRQALQPFPSCAVRGELGSSQHLPQRDLCLGRVRPPPSSDGTRWTTGLLLLKQESPLLCSSRGILSPQDVPYPEFLNVRPYMSQKNGDPVMYGLYAVLVHSGYSCHSGHYYCHVKASNGRWYQMDDDLVCPSSIKVVLKQKAYVLFYLR</sequence>
<protein>
    <recommendedName>
        <fullName evidence="1">Ubiquitin carboxyl-terminal hydrolase</fullName>
        <ecNumber evidence="1">3.4.19.12</ecNumber>
    </recommendedName>
</protein>
<dbReference type="EC" id="3.4.19.12" evidence="1"/>
<dbReference type="AlphaFoldDB" id="A0A7K8KIN8"/>
<proteinExistence type="inferred from homology"/>
<dbReference type="SUPFAM" id="SSF54001">
    <property type="entry name" value="Cysteine proteinases"/>
    <property type="match status" value="1"/>
</dbReference>
<keyword evidence="1" id="KW-0788">Thiol protease</keyword>
<comment type="catalytic activity">
    <reaction evidence="1">
        <text>Thiol-dependent hydrolysis of ester, thioester, amide, peptide and isopeptide bonds formed by the C-terminal Gly of ubiquitin (a 76-residue protein attached to proteins as an intracellular targeting signal).</text>
        <dbReference type="EC" id="3.4.19.12"/>
    </reaction>
</comment>
<dbReference type="PROSITE" id="PS50235">
    <property type="entry name" value="USP_3"/>
    <property type="match status" value="1"/>
</dbReference>
<evidence type="ECO:0000259" key="3">
    <source>
        <dbReference type="PROSITE" id="PS50235"/>
    </source>
</evidence>
<name>A0A7K8KIN8_9AVES</name>
<evidence type="ECO:0000256" key="1">
    <source>
        <dbReference type="RuleBase" id="RU366025"/>
    </source>
</evidence>
<keyword evidence="1 4" id="KW-0378">Hydrolase</keyword>
<dbReference type="GO" id="GO:0042981">
    <property type="term" value="P:regulation of apoptotic process"/>
    <property type="evidence" value="ECO:0007669"/>
    <property type="project" value="TreeGrafter"/>
</dbReference>
<feature type="region of interest" description="Disordered" evidence="2">
    <location>
        <begin position="35"/>
        <end position="92"/>
    </location>
</feature>
<dbReference type="InterPro" id="IPR038765">
    <property type="entry name" value="Papain-like_cys_pep_sf"/>
</dbReference>
<dbReference type="InterPro" id="IPR028889">
    <property type="entry name" value="USP"/>
</dbReference>
<feature type="domain" description="USP" evidence="3">
    <location>
        <begin position="121"/>
        <end position="425"/>
    </location>
</feature>
<dbReference type="InterPro" id="IPR018200">
    <property type="entry name" value="USP_CS"/>
</dbReference>
<dbReference type="PANTHER" id="PTHR24006">
    <property type="entry name" value="UBIQUITIN CARBOXYL-TERMINAL HYDROLASE"/>
    <property type="match status" value="1"/>
</dbReference>
<dbReference type="Pfam" id="PF00443">
    <property type="entry name" value="UCH"/>
    <property type="match status" value="1"/>
</dbReference>
<feature type="region of interest" description="Disordered" evidence="2">
    <location>
        <begin position="1"/>
        <end position="21"/>
    </location>
</feature>
<keyword evidence="1" id="KW-0833">Ubl conjugation pathway</keyword>
<dbReference type="InterPro" id="IPR001394">
    <property type="entry name" value="Peptidase_C19_UCH"/>
</dbReference>
<gene>
    <name evidence="4" type="primary">Usp36_0</name>
    <name evidence="4" type="ORF">LOPRUF_R01104</name>
</gene>
<dbReference type="GO" id="GO:0004843">
    <property type="term" value="F:cysteine-type deubiquitinase activity"/>
    <property type="evidence" value="ECO:0007669"/>
    <property type="project" value="UniProtKB-UniRule"/>
</dbReference>
<reference evidence="4 5" key="1">
    <citation type="submission" date="2019-09" db="EMBL/GenBank/DDBJ databases">
        <title>Bird 10,000 Genomes (B10K) Project - Family phase.</title>
        <authorList>
            <person name="Zhang G."/>
        </authorList>
    </citation>
    <scope>NUCLEOTIDE SEQUENCE [LARGE SCALE GENOMIC DNA]</scope>
    <source>
        <strain evidence="4">B10K-CU-031-23</strain>
    </source>
</reference>
<dbReference type="InterPro" id="IPR050164">
    <property type="entry name" value="Peptidase_C19"/>
</dbReference>
<accession>A0A7K8KIN8</accession>
<keyword evidence="1" id="KW-0645">Protease</keyword>
<dbReference type="PROSITE" id="PS00972">
    <property type="entry name" value="USP_1"/>
    <property type="match status" value="1"/>
</dbReference>
<dbReference type="GO" id="GO:0005829">
    <property type="term" value="C:cytosol"/>
    <property type="evidence" value="ECO:0007669"/>
    <property type="project" value="TreeGrafter"/>
</dbReference>